<accession>A0AAD4HVA1</accession>
<dbReference type="Proteomes" id="UP001195769">
    <property type="component" value="Unassembled WGS sequence"/>
</dbReference>
<reference evidence="2" key="1">
    <citation type="journal article" date="2020" name="New Phytol.">
        <title>Comparative genomics reveals dynamic genome evolution in host specialist ectomycorrhizal fungi.</title>
        <authorList>
            <person name="Lofgren L.A."/>
            <person name="Nguyen N.H."/>
            <person name="Vilgalys R."/>
            <person name="Ruytinx J."/>
            <person name="Liao H.L."/>
            <person name="Branco S."/>
            <person name="Kuo A."/>
            <person name="LaButti K."/>
            <person name="Lipzen A."/>
            <person name="Andreopoulos W."/>
            <person name="Pangilinan J."/>
            <person name="Riley R."/>
            <person name="Hundley H."/>
            <person name="Na H."/>
            <person name="Barry K."/>
            <person name="Grigoriev I.V."/>
            <person name="Stajich J.E."/>
            <person name="Kennedy P.G."/>
        </authorList>
    </citation>
    <scope>NUCLEOTIDE SEQUENCE</scope>
    <source>
        <strain evidence="2">FC203</strain>
    </source>
</reference>
<keyword evidence="3" id="KW-1185">Reference proteome</keyword>
<dbReference type="GO" id="GO:0005634">
    <property type="term" value="C:nucleus"/>
    <property type="evidence" value="ECO:0007669"/>
    <property type="project" value="TreeGrafter"/>
</dbReference>
<feature type="region of interest" description="Disordered" evidence="1">
    <location>
        <begin position="1"/>
        <end position="27"/>
    </location>
</feature>
<dbReference type="RefSeq" id="XP_041233659.1">
    <property type="nucleotide sequence ID" value="XM_041366008.1"/>
</dbReference>
<proteinExistence type="predicted"/>
<comment type="caution">
    <text evidence="2">The sequence shown here is derived from an EMBL/GenBank/DDBJ whole genome shotgun (WGS) entry which is preliminary data.</text>
</comment>
<dbReference type="GO" id="GO:0032435">
    <property type="term" value="P:negative regulation of proteasomal ubiquitin-dependent protein catabolic process"/>
    <property type="evidence" value="ECO:0007669"/>
    <property type="project" value="TreeGrafter"/>
</dbReference>
<protein>
    <submittedName>
        <fullName evidence="2">Uncharacterized protein</fullName>
    </submittedName>
</protein>
<name>A0AAD4HVA1_9AGAM</name>
<dbReference type="GeneID" id="64660306"/>
<dbReference type="GO" id="GO:0036435">
    <property type="term" value="F:K48-linked polyubiquitin modification-dependent protein binding"/>
    <property type="evidence" value="ECO:0007669"/>
    <property type="project" value="TreeGrafter"/>
</dbReference>
<dbReference type="GO" id="GO:0005737">
    <property type="term" value="C:cytoplasm"/>
    <property type="evidence" value="ECO:0007669"/>
    <property type="project" value="TreeGrafter"/>
</dbReference>
<dbReference type="PANTHER" id="PTHR46340">
    <property type="entry name" value="UBX DOMAIN-CONTAINING PROTEIN 1"/>
    <property type="match status" value="1"/>
</dbReference>
<evidence type="ECO:0000313" key="3">
    <source>
        <dbReference type="Proteomes" id="UP001195769"/>
    </source>
</evidence>
<dbReference type="GO" id="GO:0031397">
    <property type="term" value="P:negative regulation of protein ubiquitination"/>
    <property type="evidence" value="ECO:0007669"/>
    <property type="project" value="TreeGrafter"/>
</dbReference>
<organism evidence="2 3">
    <name type="scientific">Suillus fuscotomentosus</name>
    <dbReference type="NCBI Taxonomy" id="1912939"/>
    <lineage>
        <taxon>Eukaryota</taxon>
        <taxon>Fungi</taxon>
        <taxon>Dikarya</taxon>
        <taxon>Basidiomycota</taxon>
        <taxon>Agaricomycotina</taxon>
        <taxon>Agaricomycetes</taxon>
        <taxon>Agaricomycetidae</taxon>
        <taxon>Boletales</taxon>
        <taxon>Suillineae</taxon>
        <taxon>Suillaceae</taxon>
        <taxon>Suillus</taxon>
    </lineage>
</organism>
<dbReference type="GO" id="GO:1903094">
    <property type="term" value="P:negative regulation of protein K48-linked deubiquitination"/>
    <property type="evidence" value="ECO:0007669"/>
    <property type="project" value="TreeGrafter"/>
</dbReference>
<dbReference type="EMBL" id="JABBWK010000002">
    <property type="protein sequence ID" value="KAG1908084.1"/>
    <property type="molecule type" value="Genomic_DNA"/>
</dbReference>
<gene>
    <name evidence="2" type="ORF">F5891DRAFT_1181111</name>
</gene>
<dbReference type="AlphaFoldDB" id="A0AAD4HVA1"/>
<evidence type="ECO:0000313" key="2">
    <source>
        <dbReference type="EMBL" id="KAG1908084.1"/>
    </source>
</evidence>
<evidence type="ECO:0000256" key="1">
    <source>
        <dbReference type="SAM" id="MobiDB-lite"/>
    </source>
</evidence>
<dbReference type="PANTHER" id="PTHR46340:SF1">
    <property type="entry name" value="UBX DOMAIN-CONTAINING PROTEIN 1"/>
    <property type="match status" value="1"/>
</dbReference>
<sequence>MDHILETDPSAASPARTTKAGPGAISNAKTKAQECGKVFKNTALANYHVEKSGHDPFEGSAEEVGRVAVRGVSLTPDDPQIKPLMGEEKQQKLAELREKIAAKCSVKAQQEAIEARANQAIRFKSGKDINKLRDELKAEEIVKEEEFEDARAKAAVNLARIEADKKVRAERATKEKALRDGQLIIDSSDTAGTNGKDFKDTRLQIRMASGGTPYTTTLPSDATLREVAGF</sequence>